<organism evidence="2">
    <name type="scientific">hydrothermal vent metagenome</name>
    <dbReference type="NCBI Taxonomy" id="652676"/>
    <lineage>
        <taxon>unclassified sequences</taxon>
        <taxon>metagenomes</taxon>
        <taxon>ecological metagenomes</taxon>
    </lineage>
</organism>
<reference evidence="2" key="1">
    <citation type="submission" date="2018-06" db="EMBL/GenBank/DDBJ databases">
        <authorList>
            <person name="Zhirakovskaya E."/>
        </authorList>
    </citation>
    <scope>NUCLEOTIDE SEQUENCE</scope>
</reference>
<feature type="transmembrane region" description="Helical" evidence="1">
    <location>
        <begin position="32"/>
        <end position="55"/>
    </location>
</feature>
<evidence type="ECO:0000313" key="2">
    <source>
        <dbReference type="EMBL" id="VAX16570.1"/>
    </source>
</evidence>
<dbReference type="AlphaFoldDB" id="A0A3B1C108"/>
<dbReference type="EMBL" id="UOGE01000011">
    <property type="protein sequence ID" value="VAX16570.1"/>
    <property type="molecule type" value="Genomic_DNA"/>
</dbReference>
<feature type="transmembrane region" description="Helical" evidence="1">
    <location>
        <begin position="7"/>
        <end position="26"/>
    </location>
</feature>
<keyword evidence="1" id="KW-0812">Transmembrane</keyword>
<evidence type="ECO:0000256" key="1">
    <source>
        <dbReference type="SAM" id="Phobius"/>
    </source>
</evidence>
<protein>
    <submittedName>
        <fullName evidence="2">Uncharacterized protein</fullName>
    </submittedName>
</protein>
<sequence>MYMKTLWWAVWLNCMGTLLFVASLYVASPLSFIVTFAFGSIFIIAAIVVWGYLVINEAAEKGMFS</sequence>
<accession>A0A3B1C108</accession>
<proteinExistence type="predicted"/>
<keyword evidence="1" id="KW-0472">Membrane</keyword>
<gene>
    <name evidence="2" type="ORF">MNBD_NITROSPINAE02-2148</name>
</gene>
<name>A0A3B1C108_9ZZZZ</name>
<keyword evidence="1" id="KW-1133">Transmembrane helix</keyword>